<keyword evidence="1" id="KW-0732">Signal</keyword>
<feature type="chain" id="PRO_5025587780" evidence="1">
    <location>
        <begin position="21"/>
        <end position="67"/>
    </location>
</feature>
<organism evidence="2">
    <name type="scientific">Ixodes ricinus</name>
    <name type="common">Common tick</name>
    <name type="synonym">Acarus ricinus</name>
    <dbReference type="NCBI Taxonomy" id="34613"/>
    <lineage>
        <taxon>Eukaryota</taxon>
        <taxon>Metazoa</taxon>
        <taxon>Ecdysozoa</taxon>
        <taxon>Arthropoda</taxon>
        <taxon>Chelicerata</taxon>
        <taxon>Arachnida</taxon>
        <taxon>Acari</taxon>
        <taxon>Parasitiformes</taxon>
        <taxon>Ixodida</taxon>
        <taxon>Ixodoidea</taxon>
        <taxon>Ixodidae</taxon>
        <taxon>Ixodinae</taxon>
        <taxon>Ixodes</taxon>
    </lineage>
</organism>
<dbReference type="AlphaFoldDB" id="A0A6B0TZA1"/>
<evidence type="ECO:0000256" key="1">
    <source>
        <dbReference type="SAM" id="SignalP"/>
    </source>
</evidence>
<accession>A0A6B0TZA1</accession>
<proteinExistence type="predicted"/>
<protein>
    <submittedName>
        <fullName evidence="2">Putative secreted protein</fullName>
    </submittedName>
</protein>
<name>A0A6B0TZA1_IXORI</name>
<evidence type="ECO:0000313" key="2">
    <source>
        <dbReference type="EMBL" id="MXU82247.1"/>
    </source>
</evidence>
<sequence length="67" mass="7716">MLQEIRAFFFFFFFLNVLQCYNGNFSQFESVFADNFFLVAGKQGHSLQPSCLLFASLYCTDSSCVTK</sequence>
<dbReference type="EMBL" id="GIFC01000164">
    <property type="protein sequence ID" value="MXU82247.1"/>
    <property type="molecule type" value="Transcribed_RNA"/>
</dbReference>
<feature type="signal peptide" evidence="1">
    <location>
        <begin position="1"/>
        <end position="20"/>
    </location>
</feature>
<reference evidence="2" key="1">
    <citation type="submission" date="2019-12" db="EMBL/GenBank/DDBJ databases">
        <title>An insight into the sialome of adult female Ixodes ricinus ticks feeding for 6 days.</title>
        <authorList>
            <person name="Perner J."/>
            <person name="Ribeiro J.M.C."/>
        </authorList>
    </citation>
    <scope>NUCLEOTIDE SEQUENCE</scope>
    <source>
        <strain evidence="2">Semi-engorged</strain>
        <tissue evidence="2">Salivary glands</tissue>
    </source>
</reference>